<dbReference type="PATRIC" id="fig|172044.3.peg.990"/>
<evidence type="ECO:0000313" key="1">
    <source>
        <dbReference type="EMBL" id="KTT99616.1"/>
    </source>
</evidence>
<dbReference type="OrthoDB" id="7572829at2"/>
<protein>
    <submittedName>
        <fullName evidence="1">Uncharacterized protein</fullName>
    </submittedName>
</protein>
<reference evidence="1 2" key="1">
    <citation type="journal article" date="2016" name="Front. Microbiol.">
        <title>Genomic Resource of Rice Seed Associated Bacteria.</title>
        <authorList>
            <person name="Midha S."/>
            <person name="Bansal K."/>
            <person name="Sharma S."/>
            <person name="Kumar N."/>
            <person name="Patil P.P."/>
            <person name="Chaudhry V."/>
            <person name="Patil P.B."/>
        </authorList>
    </citation>
    <scope>NUCLEOTIDE SEQUENCE [LARGE SCALE GENOMIC DNA]</scope>
    <source>
        <strain evidence="1 2">NS355</strain>
    </source>
</reference>
<evidence type="ECO:0000313" key="2">
    <source>
        <dbReference type="Proteomes" id="UP000073923"/>
    </source>
</evidence>
<organism evidence="1 2">
    <name type="scientific">Sphingomonas yabuuchiae</name>
    <dbReference type="NCBI Taxonomy" id="172044"/>
    <lineage>
        <taxon>Bacteria</taxon>
        <taxon>Pseudomonadati</taxon>
        <taxon>Pseudomonadota</taxon>
        <taxon>Alphaproteobacteria</taxon>
        <taxon>Sphingomonadales</taxon>
        <taxon>Sphingomonadaceae</taxon>
        <taxon>Sphingomonas</taxon>
    </lineage>
</organism>
<comment type="caution">
    <text evidence="1">The sequence shown here is derived from an EMBL/GenBank/DDBJ whole genome shotgun (WGS) entry which is preliminary data.</text>
</comment>
<dbReference type="EMBL" id="LDTF01000023">
    <property type="protein sequence ID" value="KTT99616.1"/>
    <property type="molecule type" value="Genomic_DNA"/>
</dbReference>
<dbReference type="RefSeq" id="WP_058744915.1">
    <property type="nucleotide sequence ID" value="NZ_LDTF01000023.1"/>
</dbReference>
<name>A0A147IVC5_9SPHN</name>
<dbReference type="AlphaFoldDB" id="A0A147IVC5"/>
<gene>
    <name evidence="1" type="ORF">NS355_06235</name>
</gene>
<proteinExistence type="predicted"/>
<sequence length="96" mass="10712">MPLARKIVLHTPISDEALLDPFVEQCLRDEVSLMAVVGPDCSRIEDVIDEIVVGDGSDPTRFLCTTSHPDEPIEDVMNMAITWEYGQGDPVEEVWL</sequence>
<dbReference type="Proteomes" id="UP000073923">
    <property type="component" value="Unassembled WGS sequence"/>
</dbReference>
<accession>A0A147IVC5</accession>